<evidence type="ECO:0000259" key="1">
    <source>
        <dbReference type="Pfam" id="PF08241"/>
    </source>
</evidence>
<accession>A0A6I3KL46</accession>
<proteinExistence type="predicted"/>
<dbReference type="InterPro" id="IPR013216">
    <property type="entry name" value="Methyltransf_11"/>
</dbReference>
<organism evidence="2 3">
    <name type="scientific">Hyphomicrobium album</name>
    <dbReference type="NCBI Taxonomy" id="2665159"/>
    <lineage>
        <taxon>Bacteria</taxon>
        <taxon>Pseudomonadati</taxon>
        <taxon>Pseudomonadota</taxon>
        <taxon>Alphaproteobacteria</taxon>
        <taxon>Hyphomicrobiales</taxon>
        <taxon>Hyphomicrobiaceae</taxon>
        <taxon>Hyphomicrobium</taxon>
    </lineage>
</organism>
<dbReference type="Proteomes" id="UP000440694">
    <property type="component" value="Unassembled WGS sequence"/>
</dbReference>
<comment type="caution">
    <text evidence="2">The sequence shown here is derived from an EMBL/GenBank/DDBJ whole genome shotgun (WGS) entry which is preliminary data.</text>
</comment>
<dbReference type="Gene3D" id="3.40.50.150">
    <property type="entry name" value="Vaccinia Virus protein VP39"/>
    <property type="match status" value="1"/>
</dbReference>
<name>A0A6I3KL46_9HYPH</name>
<dbReference type="EMBL" id="WMBQ01000001">
    <property type="protein sequence ID" value="MTD94660.1"/>
    <property type="molecule type" value="Genomic_DNA"/>
</dbReference>
<feature type="domain" description="Methyltransferase type 11" evidence="1">
    <location>
        <begin position="99"/>
        <end position="185"/>
    </location>
</feature>
<keyword evidence="3" id="KW-1185">Reference proteome</keyword>
<dbReference type="AlphaFoldDB" id="A0A6I3KL46"/>
<gene>
    <name evidence="2" type="ORF">GIW81_09990</name>
</gene>
<dbReference type="SUPFAM" id="SSF53335">
    <property type="entry name" value="S-adenosyl-L-methionine-dependent methyltransferases"/>
    <property type="match status" value="1"/>
</dbReference>
<dbReference type="InterPro" id="IPR029063">
    <property type="entry name" value="SAM-dependent_MTases_sf"/>
</dbReference>
<protein>
    <submittedName>
        <fullName evidence="2">Methyltransferase domain-containing protein</fullName>
    </submittedName>
</protein>
<evidence type="ECO:0000313" key="3">
    <source>
        <dbReference type="Proteomes" id="UP000440694"/>
    </source>
</evidence>
<dbReference type="CDD" id="cd02440">
    <property type="entry name" value="AdoMet_MTases"/>
    <property type="match status" value="1"/>
</dbReference>
<dbReference type="PANTHER" id="PTHR42912">
    <property type="entry name" value="METHYLTRANSFERASE"/>
    <property type="match status" value="1"/>
</dbReference>
<reference evidence="2 3" key="1">
    <citation type="submission" date="2019-11" db="EMBL/GenBank/DDBJ databases">
        <title>Identification of a novel strain.</title>
        <authorList>
            <person name="Xu Q."/>
            <person name="Wang G."/>
        </authorList>
    </citation>
    <scope>NUCLEOTIDE SEQUENCE [LARGE SCALE GENOMIC DNA]</scope>
    <source>
        <strain evidence="3">xq</strain>
    </source>
</reference>
<evidence type="ECO:0000313" key="2">
    <source>
        <dbReference type="EMBL" id="MTD94660.1"/>
    </source>
</evidence>
<dbReference type="Pfam" id="PF08241">
    <property type="entry name" value="Methyltransf_11"/>
    <property type="match status" value="1"/>
</dbReference>
<keyword evidence="2" id="KW-0808">Transferase</keyword>
<dbReference type="GO" id="GO:0032259">
    <property type="term" value="P:methylation"/>
    <property type="evidence" value="ECO:0007669"/>
    <property type="project" value="UniProtKB-KW"/>
</dbReference>
<dbReference type="GO" id="GO:0008757">
    <property type="term" value="F:S-adenosylmethionine-dependent methyltransferase activity"/>
    <property type="evidence" value="ECO:0007669"/>
    <property type="project" value="InterPro"/>
</dbReference>
<sequence length="262" mass="29318">MLRHLVRQSSLGKFLARLKQKLMSAGVSTDYATLAPGELDDESARLRDAWKNEDIPQSQRQLVDRQLDAFRRGSRIDVFDVLIAALRSLPEMSSTSTVLEIGCSSGYYSEVLQIAGIPLEYSGCDYSPAFVDLAKRRYPDLNFNVEDSTMLSYPEEAFDVVVSGCCLLHIPEFGKAVEETGRVARRFAIFHRTPVVLGQPTTWYRKKAYGVETIEIHFNEDEFTALLEKSGLPIIGTHVLSNEVQGGVTSAVKTYVCEKRAR</sequence>
<keyword evidence="2" id="KW-0489">Methyltransferase</keyword>
<dbReference type="InterPro" id="IPR050508">
    <property type="entry name" value="Methyltransf_Superfamily"/>
</dbReference>
<dbReference type="RefSeq" id="WP_154739053.1">
    <property type="nucleotide sequence ID" value="NZ_WMBQ01000001.1"/>
</dbReference>